<protein>
    <submittedName>
        <fullName evidence="6">RDCT15</fullName>
    </submittedName>
</protein>
<evidence type="ECO:0000256" key="4">
    <source>
        <dbReference type="PIRSR" id="PIRSR000097-3"/>
    </source>
</evidence>
<feature type="binding site" evidence="3">
    <location>
        <position position="121"/>
    </location>
    <ligand>
        <name>substrate</name>
    </ligand>
</feature>
<dbReference type="InterPro" id="IPR020471">
    <property type="entry name" value="AKR"/>
</dbReference>
<feature type="site" description="Lowers pKa of active site Tyr" evidence="4">
    <location>
        <position position="88"/>
    </location>
</feature>
<dbReference type="PIRSF" id="PIRSF000097">
    <property type="entry name" value="AKR"/>
    <property type="match status" value="1"/>
</dbReference>
<organism evidence="6">
    <name type="scientific">Piper methysticum</name>
    <dbReference type="NCBI Taxonomy" id="130404"/>
    <lineage>
        <taxon>Eukaryota</taxon>
        <taxon>Viridiplantae</taxon>
        <taxon>Streptophyta</taxon>
        <taxon>Embryophyta</taxon>
        <taxon>Tracheophyta</taxon>
        <taxon>Spermatophyta</taxon>
        <taxon>Magnoliopsida</taxon>
        <taxon>Magnoliidae</taxon>
        <taxon>Piperales</taxon>
        <taxon>Piperaceae</taxon>
        <taxon>Piper</taxon>
    </lineage>
</organism>
<accession>A0A4Y5QPF3</accession>
<evidence type="ECO:0000259" key="5">
    <source>
        <dbReference type="Pfam" id="PF00248"/>
    </source>
</evidence>
<feature type="domain" description="NADP-dependent oxidoreductase" evidence="5">
    <location>
        <begin position="24"/>
        <end position="292"/>
    </location>
</feature>
<dbReference type="Pfam" id="PF00248">
    <property type="entry name" value="Aldo_ket_red"/>
    <property type="match status" value="1"/>
</dbReference>
<dbReference type="AlphaFoldDB" id="A0A4Y5QPF3"/>
<name>A0A4Y5QPF3_9MAGN</name>
<evidence type="ECO:0000256" key="2">
    <source>
        <dbReference type="PIRSR" id="PIRSR000097-1"/>
    </source>
</evidence>
<evidence type="ECO:0000256" key="1">
    <source>
        <dbReference type="ARBA" id="ARBA00023002"/>
    </source>
</evidence>
<dbReference type="SUPFAM" id="SSF51430">
    <property type="entry name" value="NAD(P)-linked oxidoreductase"/>
    <property type="match status" value="1"/>
</dbReference>
<dbReference type="InterPro" id="IPR036812">
    <property type="entry name" value="NAD(P)_OxRdtase_dom_sf"/>
</dbReference>
<feature type="active site" description="Proton donor" evidence="2">
    <location>
        <position position="58"/>
    </location>
</feature>
<dbReference type="PROSITE" id="PS00798">
    <property type="entry name" value="ALDOKETO_REDUCTASE_1"/>
    <property type="match status" value="1"/>
</dbReference>
<evidence type="ECO:0000256" key="3">
    <source>
        <dbReference type="PIRSR" id="PIRSR000097-2"/>
    </source>
</evidence>
<reference evidence="6" key="1">
    <citation type="journal article" date="2019" name="Nat. Plants">
        <title>The biosynthetic origin of psychoactive kavalactones in kava.</title>
        <authorList>
            <person name="Pluskal T."/>
            <person name="Torrens-Spence M.P."/>
            <person name="Fallon T.R."/>
            <person name="De Abreu A."/>
            <person name="Shi C.H."/>
            <person name="Weng J.K."/>
        </authorList>
    </citation>
    <scope>NUCLEOTIDE SEQUENCE</scope>
</reference>
<dbReference type="Gene3D" id="3.20.20.100">
    <property type="entry name" value="NADP-dependent oxidoreductase domain"/>
    <property type="match status" value="1"/>
</dbReference>
<dbReference type="GO" id="GO:0016616">
    <property type="term" value="F:oxidoreductase activity, acting on the CH-OH group of donors, NAD or NADP as acceptor"/>
    <property type="evidence" value="ECO:0007669"/>
    <property type="project" value="InterPro"/>
</dbReference>
<dbReference type="PANTHER" id="PTHR11732">
    <property type="entry name" value="ALDO/KETO REDUCTASE"/>
    <property type="match status" value="1"/>
</dbReference>
<dbReference type="PROSITE" id="PS00063">
    <property type="entry name" value="ALDOKETO_REDUCTASE_3"/>
    <property type="match status" value="1"/>
</dbReference>
<keyword evidence="1" id="KW-0560">Oxidoreductase</keyword>
<sequence length="321" mass="36280">MGTKLVGGPEDTLNSGRRMPLLATGTATYPFPPADDIKRAVLDAVEVGYRHFDTAALYQSEEGVGLAIAEALERKVIKSRDEVFITTKLWCNNATPERVLPALRESLRKLKLEYVDLYLIHFPVRLKEHILDMTCEKDDILPLDLKSTWEAMEEVYKLGLAKSIGVSNFTCKKLADLLSHAKIPPAVNQVEMHPVWQQKKLREFCKEKGIQISAYSPLGAKEWGFDLVLSNPTIIDIARAKGKSVAQIALRWGHEQGVCLIPKSFNKGRLTENFAILDWQLTEEELQKIGEIPQKRIATIPEFIFPDGMFKSPEEFWDGEM</sequence>
<evidence type="ECO:0000313" key="6">
    <source>
        <dbReference type="EMBL" id="QCX36388.1"/>
    </source>
</evidence>
<dbReference type="InterPro" id="IPR018170">
    <property type="entry name" value="Aldo/ket_reductase_CS"/>
</dbReference>
<dbReference type="InterPro" id="IPR044497">
    <property type="entry name" value="AKR4A/B"/>
</dbReference>
<dbReference type="CDD" id="cd19124">
    <property type="entry name" value="AKR_AKR4A_4B"/>
    <property type="match status" value="1"/>
</dbReference>
<dbReference type="PROSITE" id="PS00062">
    <property type="entry name" value="ALDOKETO_REDUCTASE_2"/>
    <property type="match status" value="1"/>
</dbReference>
<dbReference type="PRINTS" id="PR00069">
    <property type="entry name" value="ALDKETRDTASE"/>
</dbReference>
<dbReference type="GO" id="GO:0044550">
    <property type="term" value="P:secondary metabolite biosynthetic process"/>
    <property type="evidence" value="ECO:0007669"/>
    <property type="project" value="UniProtKB-ARBA"/>
</dbReference>
<dbReference type="EMBL" id="MK058510">
    <property type="protein sequence ID" value="QCX36388.1"/>
    <property type="molecule type" value="mRNA"/>
</dbReference>
<dbReference type="InterPro" id="IPR023210">
    <property type="entry name" value="NADP_OxRdtase_dom"/>
</dbReference>
<proteinExistence type="evidence at transcript level"/>
<dbReference type="FunFam" id="3.20.20.100:FF:000014">
    <property type="entry name" value="NAD(P)-linked oxidoreductase superfamily protein"/>
    <property type="match status" value="1"/>
</dbReference>